<evidence type="ECO:0000313" key="2">
    <source>
        <dbReference type="Proteomes" id="UP001177021"/>
    </source>
</evidence>
<dbReference type="EMBL" id="CASHSV030000311">
    <property type="protein sequence ID" value="CAJ2661434.1"/>
    <property type="molecule type" value="Genomic_DNA"/>
</dbReference>
<gene>
    <name evidence="1" type="ORF">MILVUS5_LOCUS27141</name>
</gene>
<accession>A0ACB0KYR9</accession>
<comment type="caution">
    <text evidence="1">The sequence shown here is derived from an EMBL/GenBank/DDBJ whole genome shotgun (WGS) entry which is preliminary data.</text>
</comment>
<organism evidence="1 2">
    <name type="scientific">Trifolium pratense</name>
    <name type="common">Red clover</name>
    <dbReference type="NCBI Taxonomy" id="57577"/>
    <lineage>
        <taxon>Eukaryota</taxon>
        <taxon>Viridiplantae</taxon>
        <taxon>Streptophyta</taxon>
        <taxon>Embryophyta</taxon>
        <taxon>Tracheophyta</taxon>
        <taxon>Spermatophyta</taxon>
        <taxon>Magnoliopsida</taxon>
        <taxon>eudicotyledons</taxon>
        <taxon>Gunneridae</taxon>
        <taxon>Pentapetalae</taxon>
        <taxon>rosids</taxon>
        <taxon>fabids</taxon>
        <taxon>Fabales</taxon>
        <taxon>Fabaceae</taxon>
        <taxon>Papilionoideae</taxon>
        <taxon>50 kb inversion clade</taxon>
        <taxon>NPAAA clade</taxon>
        <taxon>Hologalegina</taxon>
        <taxon>IRL clade</taxon>
        <taxon>Trifolieae</taxon>
        <taxon>Trifolium</taxon>
    </lineage>
</organism>
<keyword evidence="2" id="KW-1185">Reference proteome</keyword>
<evidence type="ECO:0000313" key="1">
    <source>
        <dbReference type="EMBL" id="CAJ2661434.1"/>
    </source>
</evidence>
<protein>
    <submittedName>
        <fullName evidence="1">Uncharacterized protein</fullName>
    </submittedName>
</protein>
<sequence length="214" mass="24891">MEDWWENWFSDLDMDMDINKSFNECQRNSPKLGHCSFDSGTDAAIQGTKRVRSSWEMQDHIMSERKRRHEMAERFIQLSSIIPGLKKIDKASVLGEAINHVKQLKQRISMLEEQQSFERKSTKSIISIRKSQSYPNGSNGNLDCNIEGLLEVEAIGIESEKELLISVRNLKAFCSNYWPYFKVWTYLFPLAACFHLERIPSILPSLLRWVRNTG</sequence>
<dbReference type="Proteomes" id="UP001177021">
    <property type="component" value="Unassembled WGS sequence"/>
</dbReference>
<reference evidence="1" key="1">
    <citation type="submission" date="2023-10" db="EMBL/GenBank/DDBJ databases">
        <authorList>
            <person name="Rodriguez Cubillos JULIANA M."/>
            <person name="De Vega J."/>
        </authorList>
    </citation>
    <scope>NUCLEOTIDE SEQUENCE</scope>
</reference>
<name>A0ACB0KYR9_TRIPR</name>
<proteinExistence type="predicted"/>